<comment type="cofactor">
    <cofactor evidence="10 13">
        <name>a divalent metal cation</name>
        <dbReference type="ChEBI" id="CHEBI:60240"/>
    </cofactor>
    <text evidence="10 13">Binds 1 divalent metal cation per subunit.</text>
</comment>
<dbReference type="InterPro" id="IPR013785">
    <property type="entry name" value="Aldolase_TIM"/>
</dbReference>
<keyword evidence="13" id="KW-0170">Cobalt</keyword>
<dbReference type="CDD" id="cd00429">
    <property type="entry name" value="RPE"/>
    <property type="match status" value="1"/>
</dbReference>
<evidence type="ECO:0000256" key="14">
    <source>
        <dbReference type="PIRSR" id="PIRSR001461-3"/>
    </source>
</evidence>
<accession>A0A0R2NLB7</accession>
<dbReference type="GO" id="GO:0019323">
    <property type="term" value="P:pentose catabolic process"/>
    <property type="evidence" value="ECO:0007669"/>
    <property type="project" value="UniProtKB-UniRule"/>
</dbReference>
<comment type="cofactor">
    <cofactor evidence="5">
        <name>Fe(2+)</name>
        <dbReference type="ChEBI" id="CHEBI:29033"/>
    </cofactor>
</comment>
<evidence type="ECO:0000256" key="6">
    <source>
        <dbReference type="ARBA" id="ARBA00009541"/>
    </source>
</evidence>
<evidence type="ECO:0000313" key="15">
    <source>
        <dbReference type="EMBL" id="KRO25168.1"/>
    </source>
</evidence>
<dbReference type="Gene3D" id="3.20.20.70">
    <property type="entry name" value="Aldolase class I"/>
    <property type="match status" value="1"/>
</dbReference>
<comment type="pathway">
    <text evidence="10">Carbohydrate degradation.</text>
</comment>
<dbReference type="GO" id="GO:0004750">
    <property type="term" value="F:D-ribulose-phosphate 3-epimerase activity"/>
    <property type="evidence" value="ECO:0007669"/>
    <property type="project" value="UniProtKB-UniRule"/>
</dbReference>
<organism evidence="15 16">
    <name type="scientific">Pediococcus argentinicus</name>
    <dbReference type="NCBI Taxonomy" id="480391"/>
    <lineage>
        <taxon>Bacteria</taxon>
        <taxon>Bacillati</taxon>
        <taxon>Bacillota</taxon>
        <taxon>Bacilli</taxon>
        <taxon>Lactobacillales</taxon>
        <taxon>Lactobacillaceae</taxon>
        <taxon>Pediococcus</taxon>
    </lineage>
</organism>
<dbReference type="PATRIC" id="fig|480391.4.peg.399"/>
<evidence type="ECO:0000256" key="8">
    <source>
        <dbReference type="ARBA" id="ARBA00022723"/>
    </source>
</evidence>
<evidence type="ECO:0000256" key="9">
    <source>
        <dbReference type="ARBA" id="ARBA00023235"/>
    </source>
</evidence>
<keyword evidence="9 10" id="KW-0413">Isomerase</keyword>
<keyword evidence="13" id="KW-0464">Manganese</keyword>
<dbReference type="InterPro" id="IPR011060">
    <property type="entry name" value="RibuloseP-bd_barrel"/>
</dbReference>
<comment type="similarity">
    <text evidence="6 10 11">Belongs to the ribulose-phosphate 3-epimerase family.</text>
</comment>
<evidence type="ECO:0000256" key="13">
    <source>
        <dbReference type="PIRSR" id="PIRSR001461-2"/>
    </source>
</evidence>
<evidence type="ECO:0000256" key="1">
    <source>
        <dbReference type="ARBA" id="ARBA00001782"/>
    </source>
</evidence>
<dbReference type="OrthoDB" id="1645589at2"/>
<name>A0A0R2NLB7_9LACO</name>
<dbReference type="EC" id="5.1.3.1" evidence="7 10"/>
<dbReference type="InterPro" id="IPR000056">
    <property type="entry name" value="Ribul_P_3_epim-like"/>
</dbReference>
<sequence length="215" mass="23317">MIKIAPSILSANAANLMEDIKKVGPVDFLHIDVMDGQFVPNIGYGINTVKDLSKSTDIKLDCHLMIDQPEHYVDQFADAGADVIGVHLESTPHIARAIQMIKAKGVKAEVVINPATPLSMLEELLPEVDQVLVMSVNPGFGGQKFLTSTLDKISRLSAIRSEYGLEFDIEVDGGISDQNIKAVYDAGVDIAVAGSYVFDADNPEHQVELLKDLTK</sequence>
<dbReference type="InterPro" id="IPR026019">
    <property type="entry name" value="Ribul_P_3_epim"/>
</dbReference>
<feature type="binding site" evidence="10 13">
    <location>
        <position position="30"/>
    </location>
    <ligand>
        <name>a divalent metal cation</name>
        <dbReference type="ChEBI" id="CHEBI:60240"/>
    </ligand>
</feature>
<feature type="binding site" evidence="10 14">
    <location>
        <begin position="194"/>
        <end position="195"/>
    </location>
    <ligand>
        <name>substrate</name>
    </ligand>
</feature>
<feature type="binding site" evidence="10 13">
    <location>
        <position position="32"/>
    </location>
    <ligand>
        <name>a divalent metal cation</name>
        <dbReference type="ChEBI" id="CHEBI:60240"/>
    </ligand>
</feature>
<comment type="function">
    <text evidence="10">Catalyzes the reversible epimerization of D-ribulose 5-phosphate to D-xylulose 5-phosphate.</text>
</comment>
<evidence type="ECO:0000256" key="2">
    <source>
        <dbReference type="ARBA" id="ARBA00001936"/>
    </source>
</evidence>
<dbReference type="Proteomes" id="UP000051249">
    <property type="component" value="Unassembled WGS sequence"/>
</dbReference>
<feature type="binding site" evidence="10 13">
    <location>
        <position position="63"/>
    </location>
    <ligand>
        <name>a divalent metal cation</name>
        <dbReference type="ChEBI" id="CHEBI:60240"/>
    </ligand>
</feature>
<dbReference type="RefSeq" id="WP_057799350.1">
    <property type="nucleotide sequence ID" value="NZ_BJZZ01000014.1"/>
</dbReference>
<feature type="active site" description="Proton acceptor" evidence="10 12">
    <location>
        <position position="32"/>
    </location>
</feature>
<dbReference type="PROSITE" id="PS01086">
    <property type="entry name" value="RIBUL_P_3_EPIMER_2"/>
    <property type="match status" value="1"/>
</dbReference>
<dbReference type="SUPFAM" id="SSF51366">
    <property type="entry name" value="Ribulose-phoshate binding barrel"/>
    <property type="match status" value="1"/>
</dbReference>
<comment type="catalytic activity">
    <reaction evidence="1 10 11">
        <text>D-ribulose 5-phosphate = D-xylulose 5-phosphate</text>
        <dbReference type="Rhea" id="RHEA:13677"/>
        <dbReference type="ChEBI" id="CHEBI:57737"/>
        <dbReference type="ChEBI" id="CHEBI:58121"/>
        <dbReference type="EC" id="5.1.3.1"/>
    </reaction>
</comment>
<feature type="binding site" evidence="10">
    <location>
        <begin position="172"/>
        <end position="174"/>
    </location>
    <ligand>
        <name>substrate</name>
    </ligand>
</feature>
<keyword evidence="13" id="KW-0862">Zinc</keyword>
<dbReference type="PIRSF" id="PIRSF001461">
    <property type="entry name" value="RPE"/>
    <property type="match status" value="1"/>
</dbReference>
<feature type="binding site" evidence="14">
    <location>
        <position position="174"/>
    </location>
    <ligand>
        <name>substrate</name>
    </ligand>
</feature>
<dbReference type="NCBIfam" id="NF004076">
    <property type="entry name" value="PRK05581.1-4"/>
    <property type="match status" value="1"/>
</dbReference>
<dbReference type="FunFam" id="3.20.20.70:FF:000004">
    <property type="entry name" value="Ribulose-phosphate 3-epimerase"/>
    <property type="match status" value="1"/>
</dbReference>
<comment type="cofactor">
    <cofactor evidence="2">
        <name>Mn(2+)</name>
        <dbReference type="ChEBI" id="CHEBI:29035"/>
    </cofactor>
</comment>
<comment type="cofactor">
    <cofactor evidence="4">
        <name>Zn(2+)</name>
        <dbReference type="ChEBI" id="CHEBI:29105"/>
    </cofactor>
</comment>
<comment type="cofactor">
    <cofactor evidence="3">
        <name>Co(2+)</name>
        <dbReference type="ChEBI" id="CHEBI:48828"/>
    </cofactor>
</comment>
<dbReference type="GO" id="GO:0006098">
    <property type="term" value="P:pentose-phosphate shunt"/>
    <property type="evidence" value="ECO:0007669"/>
    <property type="project" value="UniProtKB-UniRule"/>
</dbReference>
<feature type="binding site" evidence="10 13">
    <location>
        <position position="172"/>
    </location>
    <ligand>
        <name>a divalent metal cation</name>
        <dbReference type="ChEBI" id="CHEBI:60240"/>
    </ligand>
</feature>
<evidence type="ECO:0000256" key="11">
    <source>
        <dbReference type="PIRNR" id="PIRNR001461"/>
    </source>
</evidence>
<dbReference type="HAMAP" id="MF_02227">
    <property type="entry name" value="RPE"/>
    <property type="match status" value="1"/>
</dbReference>
<gene>
    <name evidence="10" type="primary">rpe</name>
    <name evidence="15" type="ORF">IV88_GL000395</name>
</gene>
<dbReference type="Pfam" id="PF00834">
    <property type="entry name" value="Ribul_P_3_epim"/>
    <property type="match status" value="1"/>
</dbReference>
<dbReference type="GO" id="GO:0005737">
    <property type="term" value="C:cytoplasm"/>
    <property type="evidence" value="ECO:0007669"/>
    <property type="project" value="UniProtKB-ARBA"/>
</dbReference>
<keyword evidence="8 10" id="KW-0479">Metal-binding</keyword>
<evidence type="ECO:0000313" key="16">
    <source>
        <dbReference type="Proteomes" id="UP000051249"/>
    </source>
</evidence>
<feature type="binding site" evidence="10 14">
    <location>
        <position position="7"/>
    </location>
    <ligand>
        <name>substrate</name>
    </ligand>
</feature>
<dbReference type="AlphaFoldDB" id="A0A0R2NLB7"/>
<keyword evidence="16" id="KW-1185">Reference proteome</keyword>
<feature type="active site" description="Proton donor" evidence="10 12">
    <location>
        <position position="172"/>
    </location>
</feature>
<evidence type="ECO:0000256" key="12">
    <source>
        <dbReference type="PIRSR" id="PIRSR001461-1"/>
    </source>
</evidence>
<evidence type="ECO:0000256" key="4">
    <source>
        <dbReference type="ARBA" id="ARBA00001947"/>
    </source>
</evidence>
<comment type="caution">
    <text evidence="15">The sequence shown here is derived from an EMBL/GenBank/DDBJ whole genome shotgun (WGS) entry which is preliminary data.</text>
</comment>
<keyword evidence="10 11" id="KW-0119">Carbohydrate metabolism</keyword>
<protein>
    <recommendedName>
        <fullName evidence="7 10">Ribulose-phosphate 3-epimerase</fullName>
        <ecNumber evidence="7 10">5.1.3.1</ecNumber>
    </recommendedName>
</protein>
<proteinExistence type="inferred from homology"/>
<feature type="binding site" evidence="10 14">
    <location>
        <begin position="139"/>
        <end position="142"/>
    </location>
    <ligand>
        <name>substrate</name>
    </ligand>
</feature>
<feature type="binding site" evidence="10 14">
    <location>
        <position position="63"/>
    </location>
    <ligand>
        <name>substrate</name>
    </ligand>
</feature>
<dbReference type="GO" id="GO:0046872">
    <property type="term" value="F:metal ion binding"/>
    <property type="evidence" value="ECO:0007669"/>
    <property type="project" value="UniProtKB-UniRule"/>
</dbReference>
<evidence type="ECO:0000256" key="10">
    <source>
        <dbReference type="HAMAP-Rule" id="MF_02227"/>
    </source>
</evidence>
<evidence type="ECO:0000256" key="5">
    <source>
        <dbReference type="ARBA" id="ARBA00001954"/>
    </source>
</evidence>
<dbReference type="EMBL" id="JQCQ01000015">
    <property type="protein sequence ID" value="KRO25168.1"/>
    <property type="molecule type" value="Genomic_DNA"/>
</dbReference>
<evidence type="ECO:0000256" key="7">
    <source>
        <dbReference type="ARBA" id="ARBA00013188"/>
    </source>
</evidence>
<dbReference type="PANTHER" id="PTHR11749">
    <property type="entry name" value="RIBULOSE-5-PHOSPHATE-3-EPIMERASE"/>
    <property type="match status" value="1"/>
</dbReference>
<dbReference type="NCBIfam" id="TIGR01163">
    <property type="entry name" value="rpe"/>
    <property type="match status" value="1"/>
</dbReference>
<evidence type="ECO:0000256" key="3">
    <source>
        <dbReference type="ARBA" id="ARBA00001941"/>
    </source>
</evidence>
<reference evidence="15 16" key="1">
    <citation type="journal article" date="2015" name="Genome Announc.">
        <title>Expanding the biotechnology potential of lactobacilli through comparative genomics of 213 strains and associated genera.</title>
        <authorList>
            <person name="Sun Z."/>
            <person name="Harris H.M."/>
            <person name="McCann A."/>
            <person name="Guo C."/>
            <person name="Argimon S."/>
            <person name="Zhang W."/>
            <person name="Yang X."/>
            <person name="Jeffery I.B."/>
            <person name="Cooney J.C."/>
            <person name="Kagawa T.F."/>
            <person name="Liu W."/>
            <person name="Song Y."/>
            <person name="Salvetti E."/>
            <person name="Wrobel A."/>
            <person name="Rasinkangas P."/>
            <person name="Parkhill J."/>
            <person name="Rea M.C."/>
            <person name="O'Sullivan O."/>
            <person name="Ritari J."/>
            <person name="Douillard F.P."/>
            <person name="Paul Ross R."/>
            <person name="Yang R."/>
            <person name="Briner A.E."/>
            <person name="Felis G.E."/>
            <person name="de Vos W.M."/>
            <person name="Barrangou R."/>
            <person name="Klaenhammer T.R."/>
            <person name="Caufield P.W."/>
            <person name="Cui Y."/>
            <person name="Zhang H."/>
            <person name="O'Toole P.W."/>
        </authorList>
    </citation>
    <scope>NUCLEOTIDE SEQUENCE [LARGE SCALE GENOMIC DNA]</scope>
    <source>
        <strain evidence="15 16">DSM 23026</strain>
    </source>
</reference>